<dbReference type="OrthoDB" id="5522031at2"/>
<dbReference type="InterPro" id="IPR002921">
    <property type="entry name" value="Fungal_lipase-type"/>
</dbReference>
<evidence type="ECO:0000313" key="2">
    <source>
        <dbReference type="EMBL" id="SMO38448.1"/>
    </source>
</evidence>
<dbReference type="Pfam" id="PF01764">
    <property type="entry name" value="Lipase_3"/>
    <property type="match status" value="1"/>
</dbReference>
<dbReference type="InterPro" id="IPR029058">
    <property type="entry name" value="AB_hydrolase_fold"/>
</dbReference>
<evidence type="ECO:0000313" key="3">
    <source>
        <dbReference type="Proteomes" id="UP000317557"/>
    </source>
</evidence>
<feature type="domain" description="Fungal lipase-type" evidence="1">
    <location>
        <begin position="124"/>
        <end position="265"/>
    </location>
</feature>
<evidence type="ECO:0000259" key="1">
    <source>
        <dbReference type="Pfam" id="PF01764"/>
    </source>
</evidence>
<gene>
    <name evidence="2" type="ORF">SAMN06265219_101383</name>
</gene>
<sequence>MGYSKTRKAMLAFSMMADTEEAKNLDGGRTEIQEKILESYKKSLQEKETKDLIGNWDCNHEPWLTIYNDLEQNLTAFFEHQEENEIVIAVAGTNFTSHFDWFVEDLEVSTLIPWNKDIVNFGDKNTGSGENGYVSKGTARALSISWTQAIGDDNNSDEKKGDPSETPMEYLQTLLKSKLSEPLTLYVTGHSLGGAISPAMAQAIADHVGDWDLDGANLDNLTIKTYPFAGPTPGDDTFLNYVYEKAERKIEVHSTVNRNDVVPHAWQLVDETLNGFTIENISSLYSSVLTANKEEDKRIVEATVQMLLGFSEHAKSNNHIYKRWKDELIVEGELSDFGDKVTVEIGAFNGVIQAHLSLPANKNVRDALFQIAGLNKENSKVMELTPYLQYFCTFLVHLANQHISAYKEIIFEDSENNNTWFKIIDPIAIIKKLETGLSVLDTLFLKVNEYNSNKEKLGQPKEQ</sequence>
<accession>A0A521AUB9</accession>
<keyword evidence="3" id="KW-1185">Reference proteome</keyword>
<dbReference type="PANTHER" id="PTHR46086:SF3">
    <property type="entry name" value="TRIACYLGLYCEROL LIPASE OBL1"/>
    <property type="match status" value="1"/>
</dbReference>
<name>A0A521AUB9_9BACT</name>
<dbReference type="Gene3D" id="3.40.50.1820">
    <property type="entry name" value="alpha/beta hydrolase"/>
    <property type="match status" value="1"/>
</dbReference>
<dbReference type="GO" id="GO:0006629">
    <property type="term" value="P:lipid metabolic process"/>
    <property type="evidence" value="ECO:0007669"/>
    <property type="project" value="InterPro"/>
</dbReference>
<protein>
    <submittedName>
        <fullName evidence="2">Lipase (Class 3)</fullName>
    </submittedName>
</protein>
<reference evidence="2 3" key="1">
    <citation type="submission" date="2017-05" db="EMBL/GenBank/DDBJ databases">
        <authorList>
            <person name="Varghese N."/>
            <person name="Submissions S."/>
        </authorList>
    </citation>
    <scope>NUCLEOTIDE SEQUENCE [LARGE SCALE GENOMIC DNA]</scope>
    <source>
        <strain evidence="2 3">DSM 21985</strain>
    </source>
</reference>
<dbReference type="SUPFAM" id="SSF53474">
    <property type="entry name" value="alpha/beta-Hydrolases"/>
    <property type="match status" value="1"/>
</dbReference>
<dbReference type="EMBL" id="FXTP01000001">
    <property type="protein sequence ID" value="SMO38448.1"/>
    <property type="molecule type" value="Genomic_DNA"/>
</dbReference>
<dbReference type="InterPro" id="IPR044819">
    <property type="entry name" value="OBL-like"/>
</dbReference>
<proteinExistence type="predicted"/>
<dbReference type="GO" id="GO:0004806">
    <property type="term" value="F:triacylglycerol lipase activity"/>
    <property type="evidence" value="ECO:0007669"/>
    <property type="project" value="InterPro"/>
</dbReference>
<organism evidence="2 3">
    <name type="scientific">Gracilimonas mengyeensis</name>
    <dbReference type="NCBI Taxonomy" id="1302730"/>
    <lineage>
        <taxon>Bacteria</taxon>
        <taxon>Pseudomonadati</taxon>
        <taxon>Balneolota</taxon>
        <taxon>Balneolia</taxon>
        <taxon>Balneolales</taxon>
        <taxon>Balneolaceae</taxon>
        <taxon>Gracilimonas</taxon>
    </lineage>
</organism>
<dbReference type="PANTHER" id="PTHR46086">
    <property type="entry name" value="ALPHA/BETA-HYDROLASES SUPERFAMILY PROTEIN"/>
    <property type="match status" value="1"/>
</dbReference>
<dbReference type="AlphaFoldDB" id="A0A521AUB9"/>
<dbReference type="RefSeq" id="WP_142452888.1">
    <property type="nucleotide sequence ID" value="NZ_FXTP01000001.1"/>
</dbReference>
<dbReference type="Proteomes" id="UP000317557">
    <property type="component" value="Unassembled WGS sequence"/>
</dbReference>